<dbReference type="InterPro" id="IPR012334">
    <property type="entry name" value="Pectin_lyas_fold"/>
</dbReference>
<dbReference type="EMBL" id="LSBJ02000009">
    <property type="protein sequence ID" value="OAQ60349.2"/>
    <property type="molecule type" value="Genomic_DNA"/>
</dbReference>
<evidence type="ECO:0000313" key="3">
    <source>
        <dbReference type="Proteomes" id="UP000078397"/>
    </source>
</evidence>
<dbReference type="SUPFAM" id="SSF51126">
    <property type="entry name" value="Pectin lyase-like"/>
    <property type="match status" value="1"/>
</dbReference>
<dbReference type="InterPro" id="IPR039448">
    <property type="entry name" value="Beta_helix"/>
</dbReference>
<dbReference type="Pfam" id="PF13229">
    <property type="entry name" value="Beta_helix"/>
    <property type="match status" value="1"/>
</dbReference>
<dbReference type="PANTHER" id="PTHR36453:SF1">
    <property type="entry name" value="RIGHT HANDED BETA HELIX DOMAIN-CONTAINING PROTEIN"/>
    <property type="match status" value="1"/>
</dbReference>
<dbReference type="OrthoDB" id="10025010at2759"/>
<dbReference type="RefSeq" id="XP_022284077.1">
    <property type="nucleotide sequence ID" value="XM_022428729.1"/>
</dbReference>
<evidence type="ECO:0000313" key="2">
    <source>
        <dbReference type="EMBL" id="OAQ60349.2"/>
    </source>
</evidence>
<dbReference type="InterPro" id="IPR011050">
    <property type="entry name" value="Pectin_lyase_fold/virulence"/>
</dbReference>
<gene>
    <name evidence="2" type="ORF">VFPPC_10759</name>
</gene>
<dbReference type="PANTHER" id="PTHR36453">
    <property type="entry name" value="SECRETED PROTEIN-RELATED"/>
    <property type="match status" value="1"/>
</dbReference>
<dbReference type="NCBIfam" id="TIGR03804">
    <property type="entry name" value="para_beta_helix"/>
    <property type="match status" value="1"/>
</dbReference>
<protein>
    <submittedName>
        <fullName evidence="2">Right handed beta helix region domain-containing protein</fullName>
    </submittedName>
</protein>
<dbReference type="Proteomes" id="UP000078397">
    <property type="component" value="Unassembled WGS sequence"/>
</dbReference>
<sequence length="583" mass="64073">MATFYVSSHGDDGNPGNLNLPFLTLDRAYQAAKCLTIPTSVYLFPGTYTRTETWNIGSSSEQEPMRNRITFEARRSPSSDDVVISGARKIDSWFHGDSSDIWKANIGDLDFRQLYVNNVKVETARIQDLPGTWTRTPTGYSVNTIISWASPSSIEFVYRGIYPWTEARCTVAELIHDGDSTIIHMAQPTWDRALKLYNFCWGGTQQHGPSTPTHIENSTSFLQEPGTFVCDRTCPGQHILYYKPRPGETLATTRITAPSLEQLVNITGTANVTFRGITFADAAWLRPKDGFLHYHGDSHYVGEGSVNKFALGEGSWVMVPSKTDRIPASISMKSTAYTSFENCNFTRLGGTALSSDCCKRLQVLHCGFESLSASGITLNGTTNAVVEDTTIQKVGLDYLGSPAIWMHNTSHCRVSHNNIFDTPHSGISLGPSIGSRITNNMVCRTMSRLADGGGINLAGCQGESMETGASLSGNVVLDTLTPYNFAIYADYGAKWVTIKENVVMRCDEVVVFNVQPPLEHVVFENNFWDKEPTGTDSIPEKVIYRANVVISDEGEIQRNVQRVITAAGVRAGTLVNPPATHST</sequence>
<dbReference type="GeneID" id="28853065"/>
<dbReference type="AlphaFoldDB" id="A0A179F5F6"/>
<organism evidence="2 3">
    <name type="scientific">Pochonia chlamydosporia 170</name>
    <dbReference type="NCBI Taxonomy" id="1380566"/>
    <lineage>
        <taxon>Eukaryota</taxon>
        <taxon>Fungi</taxon>
        <taxon>Dikarya</taxon>
        <taxon>Ascomycota</taxon>
        <taxon>Pezizomycotina</taxon>
        <taxon>Sordariomycetes</taxon>
        <taxon>Hypocreomycetidae</taxon>
        <taxon>Hypocreales</taxon>
        <taxon>Clavicipitaceae</taxon>
        <taxon>Pochonia</taxon>
    </lineage>
</organism>
<dbReference type="Gene3D" id="2.160.20.10">
    <property type="entry name" value="Single-stranded right-handed beta-helix, Pectin lyase-like"/>
    <property type="match status" value="2"/>
</dbReference>
<accession>A0A179F5F6</accession>
<feature type="domain" description="Right handed beta helix" evidence="1">
    <location>
        <begin position="329"/>
        <end position="457"/>
    </location>
</feature>
<name>A0A179F5F6_METCM</name>
<reference evidence="2 3" key="1">
    <citation type="journal article" date="2016" name="PLoS Pathog.">
        <title>Biosynthesis of antibiotic leucinostatins in bio-control fungus Purpureocillium lilacinum and their inhibition on phytophthora revealed by genome mining.</title>
        <authorList>
            <person name="Wang G."/>
            <person name="Liu Z."/>
            <person name="Lin R."/>
            <person name="Li E."/>
            <person name="Mao Z."/>
            <person name="Ling J."/>
            <person name="Yang Y."/>
            <person name="Yin W.B."/>
            <person name="Xie B."/>
        </authorList>
    </citation>
    <scope>NUCLEOTIDE SEQUENCE [LARGE SCALE GENOMIC DNA]</scope>
    <source>
        <strain evidence="2">170</strain>
    </source>
</reference>
<keyword evidence="3" id="KW-1185">Reference proteome</keyword>
<dbReference type="KEGG" id="pchm:VFPPC_10759"/>
<evidence type="ECO:0000259" key="1">
    <source>
        <dbReference type="Pfam" id="PF13229"/>
    </source>
</evidence>
<proteinExistence type="predicted"/>
<dbReference type="InterPro" id="IPR022441">
    <property type="entry name" value="Para_beta_helix_rpt-2"/>
</dbReference>
<comment type="caution">
    <text evidence="2">The sequence shown here is derived from an EMBL/GenBank/DDBJ whole genome shotgun (WGS) entry which is preliminary data.</text>
</comment>